<dbReference type="Proteomes" id="UP000317010">
    <property type="component" value="Unassembled WGS sequence"/>
</dbReference>
<dbReference type="AlphaFoldDB" id="A0A562TXH7"/>
<gene>
    <name evidence="1" type="ORF">JN11_03282</name>
</gene>
<organism evidence="1 2">
    <name type="scientific">Mucilaginibacter frigoritolerans</name>
    <dbReference type="NCBI Taxonomy" id="652788"/>
    <lineage>
        <taxon>Bacteria</taxon>
        <taxon>Pseudomonadati</taxon>
        <taxon>Bacteroidota</taxon>
        <taxon>Sphingobacteriia</taxon>
        <taxon>Sphingobacteriales</taxon>
        <taxon>Sphingobacteriaceae</taxon>
        <taxon>Mucilaginibacter</taxon>
    </lineage>
</organism>
<accession>A0A562TXH7</accession>
<keyword evidence="2" id="KW-1185">Reference proteome</keyword>
<proteinExistence type="predicted"/>
<sequence>MKNSTTEKKQQFLKLTFSVFIIIRSKGYFVTRKLLGHVYVLN</sequence>
<protein>
    <submittedName>
        <fullName evidence="1">Uncharacterized protein</fullName>
    </submittedName>
</protein>
<evidence type="ECO:0000313" key="1">
    <source>
        <dbReference type="EMBL" id="TWI98203.1"/>
    </source>
</evidence>
<comment type="caution">
    <text evidence="1">The sequence shown here is derived from an EMBL/GenBank/DDBJ whole genome shotgun (WGS) entry which is preliminary data.</text>
</comment>
<name>A0A562TXH7_9SPHI</name>
<evidence type="ECO:0000313" key="2">
    <source>
        <dbReference type="Proteomes" id="UP000317010"/>
    </source>
</evidence>
<reference evidence="1 2" key="1">
    <citation type="submission" date="2019-07" db="EMBL/GenBank/DDBJ databases">
        <title>Genomic Encyclopedia of Archaeal and Bacterial Type Strains, Phase II (KMG-II): from individual species to whole genera.</title>
        <authorList>
            <person name="Goeker M."/>
        </authorList>
    </citation>
    <scope>NUCLEOTIDE SEQUENCE [LARGE SCALE GENOMIC DNA]</scope>
    <source>
        <strain evidence="1 2">ATCC BAA-1854</strain>
    </source>
</reference>
<dbReference type="EMBL" id="VLLI01000009">
    <property type="protein sequence ID" value="TWI98203.1"/>
    <property type="molecule type" value="Genomic_DNA"/>
</dbReference>